<dbReference type="InterPro" id="IPR042266">
    <property type="entry name" value="PPPDE_sf"/>
</dbReference>
<evidence type="ECO:0000313" key="7">
    <source>
        <dbReference type="Proteomes" id="UP000746747"/>
    </source>
</evidence>
<comment type="caution">
    <text evidence="6">The sequence shown here is derived from an EMBL/GenBank/DDBJ whole genome shotgun (WGS) entry which is preliminary data.</text>
</comment>
<dbReference type="GO" id="GO:0016579">
    <property type="term" value="P:protein deubiquitination"/>
    <property type="evidence" value="ECO:0007669"/>
    <property type="project" value="TreeGrafter"/>
</dbReference>
<dbReference type="Proteomes" id="UP000746747">
    <property type="component" value="Unassembled WGS sequence"/>
</dbReference>
<gene>
    <name evidence="6" type="ORF">CJOHNSTONI_LOCUS2822</name>
</gene>
<keyword evidence="7" id="KW-1185">Reference proteome</keyword>
<evidence type="ECO:0000256" key="4">
    <source>
        <dbReference type="SAM" id="MobiDB-lite"/>
    </source>
</evidence>
<dbReference type="PANTHER" id="PTHR12378:SF80">
    <property type="entry name" value="IP06716P-RELATED"/>
    <property type="match status" value="1"/>
</dbReference>
<dbReference type="PANTHER" id="PTHR12378">
    <property type="entry name" value="DESUMOYLATING ISOPEPTIDASE"/>
    <property type="match status" value="1"/>
</dbReference>
<dbReference type="Pfam" id="PF05903">
    <property type="entry name" value="Peptidase_C97"/>
    <property type="match status" value="1"/>
</dbReference>
<dbReference type="GO" id="GO:0006508">
    <property type="term" value="P:proteolysis"/>
    <property type="evidence" value="ECO:0007669"/>
    <property type="project" value="UniProtKB-KW"/>
</dbReference>
<evidence type="ECO:0000256" key="2">
    <source>
        <dbReference type="ARBA" id="ARBA00022670"/>
    </source>
</evidence>
<dbReference type="EMBL" id="CAKAEH010001005">
    <property type="protein sequence ID" value="CAG9532520.1"/>
    <property type="molecule type" value="Genomic_DNA"/>
</dbReference>
<dbReference type="GO" id="GO:0101005">
    <property type="term" value="F:deubiquitinase activity"/>
    <property type="evidence" value="ECO:0007669"/>
    <property type="project" value="TreeGrafter"/>
</dbReference>
<feature type="compositionally biased region" description="Low complexity" evidence="4">
    <location>
        <begin position="247"/>
        <end position="261"/>
    </location>
</feature>
<feature type="domain" description="PPPDE" evidence="5">
    <location>
        <begin position="4"/>
        <end position="148"/>
    </location>
</feature>
<keyword evidence="3" id="KW-0378">Hydrolase</keyword>
<dbReference type="OrthoDB" id="412286at2759"/>
<dbReference type="InterPro" id="IPR008580">
    <property type="entry name" value="PPPDE_dom"/>
</dbReference>
<dbReference type="AlphaFoldDB" id="A0A8J2M0D9"/>
<proteinExistence type="inferred from homology"/>
<feature type="region of interest" description="Disordered" evidence="4">
    <location>
        <begin position="165"/>
        <end position="196"/>
    </location>
</feature>
<accession>A0A8J2M0D9</accession>
<protein>
    <recommendedName>
        <fullName evidence="5">PPPDE domain-containing protein</fullName>
    </recommendedName>
</protein>
<name>A0A8J2M0D9_9BILA</name>
<evidence type="ECO:0000313" key="6">
    <source>
        <dbReference type="EMBL" id="CAG9532520.1"/>
    </source>
</evidence>
<evidence type="ECO:0000256" key="3">
    <source>
        <dbReference type="ARBA" id="ARBA00022801"/>
    </source>
</evidence>
<sequence>MARTPVRLNVYDMYWLNDYASTLGFGVYHTGIEVYGVEYTYGGHPFSFSGIFENSPKDAEELGENFKFKESILIGETDFSATDIRHLIQMLGSEYRGDRYHLISKNCNHFTAALAKTLTGKEIPSWVNRLATVSSSIPFLERCLPREWLTPVALQQSLEERRRSGDYTSACIERDQETTEQSSSSGRRASLPLSGSIGTKLSAGGGSTTNFSASTNLLNATEAVRSYIPVPHLSKIWNSIKNFTADSSQSTTAVSSSSTSRSIREKEGK</sequence>
<comment type="similarity">
    <text evidence="1">Belongs to the DeSI family.</text>
</comment>
<reference evidence="6" key="1">
    <citation type="submission" date="2021-09" db="EMBL/GenBank/DDBJ databases">
        <authorList>
            <consortium name="Pathogen Informatics"/>
        </authorList>
    </citation>
    <scope>NUCLEOTIDE SEQUENCE</scope>
</reference>
<organism evidence="6 7">
    <name type="scientific">Cercopithifilaria johnstoni</name>
    <dbReference type="NCBI Taxonomy" id="2874296"/>
    <lineage>
        <taxon>Eukaryota</taxon>
        <taxon>Metazoa</taxon>
        <taxon>Ecdysozoa</taxon>
        <taxon>Nematoda</taxon>
        <taxon>Chromadorea</taxon>
        <taxon>Rhabditida</taxon>
        <taxon>Spirurina</taxon>
        <taxon>Spiruromorpha</taxon>
        <taxon>Filarioidea</taxon>
        <taxon>Onchocercidae</taxon>
        <taxon>Cercopithifilaria</taxon>
    </lineage>
</organism>
<dbReference type="SMART" id="SM01179">
    <property type="entry name" value="DUF862"/>
    <property type="match status" value="1"/>
</dbReference>
<evidence type="ECO:0000259" key="5">
    <source>
        <dbReference type="PROSITE" id="PS51858"/>
    </source>
</evidence>
<dbReference type="Gene3D" id="3.90.1720.30">
    <property type="entry name" value="PPPDE domains"/>
    <property type="match status" value="1"/>
</dbReference>
<dbReference type="PROSITE" id="PS51858">
    <property type="entry name" value="PPPDE"/>
    <property type="match status" value="1"/>
</dbReference>
<keyword evidence="2" id="KW-0645">Protease</keyword>
<feature type="region of interest" description="Disordered" evidence="4">
    <location>
        <begin position="246"/>
        <end position="269"/>
    </location>
</feature>
<evidence type="ECO:0000256" key="1">
    <source>
        <dbReference type="ARBA" id="ARBA00008140"/>
    </source>
</evidence>